<keyword evidence="3" id="KW-0813">Transport</keyword>
<feature type="domain" description="ABC transporter" evidence="14">
    <location>
        <begin position="1097"/>
        <end position="1330"/>
    </location>
</feature>
<evidence type="ECO:0000259" key="15">
    <source>
        <dbReference type="PROSITE" id="PS50929"/>
    </source>
</evidence>
<dbReference type="Gene3D" id="3.40.50.300">
    <property type="entry name" value="P-loop containing nucleotide triphosphate hydrolases"/>
    <property type="match status" value="2"/>
</dbReference>
<proteinExistence type="inferred from homology"/>
<dbReference type="GO" id="GO:0015421">
    <property type="term" value="F:ABC-type oligopeptide transporter activity"/>
    <property type="evidence" value="ECO:0007669"/>
    <property type="project" value="TreeGrafter"/>
</dbReference>
<dbReference type="InterPro" id="IPR039421">
    <property type="entry name" value="Type_1_exporter"/>
</dbReference>
<evidence type="ECO:0000256" key="11">
    <source>
        <dbReference type="ARBA" id="ARBA00023180"/>
    </source>
</evidence>
<comment type="similarity">
    <text evidence="2">Belongs to the ABC transporter superfamily. ABCB family. Multidrug resistance exporter (TC 3.A.1.201) subfamily.</text>
</comment>
<dbReference type="PROSITE" id="PS00211">
    <property type="entry name" value="ABC_TRANSPORTER_1"/>
    <property type="match status" value="2"/>
</dbReference>
<gene>
    <name evidence="16" type="ORF">CDAUBV1_LOCUS15301</name>
</gene>
<keyword evidence="7" id="KW-0067">ATP-binding</keyword>
<evidence type="ECO:0000256" key="10">
    <source>
        <dbReference type="ARBA" id="ARBA00023136"/>
    </source>
</evidence>
<accession>A0AAV2TUT2</accession>
<dbReference type="CDD" id="cd03249">
    <property type="entry name" value="ABC_MTABC3_MDL1_MDL2"/>
    <property type="match status" value="1"/>
</dbReference>
<dbReference type="GO" id="GO:0005743">
    <property type="term" value="C:mitochondrial inner membrane"/>
    <property type="evidence" value="ECO:0007669"/>
    <property type="project" value="TreeGrafter"/>
</dbReference>
<comment type="subcellular location">
    <subcellularLocation>
        <location evidence="1">Membrane</location>
        <topology evidence="1">Multi-pass membrane protein</topology>
    </subcellularLocation>
</comment>
<dbReference type="GO" id="GO:0090374">
    <property type="term" value="P:oligopeptide export from mitochondrion"/>
    <property type="evidence" value="ECO:0007669"/>
    <property type="project" value="TreeGrafter"/>
</dbReference>
<feature type="compositionally biased region" description="Acidic residues" evidence="12">
    <location>
        <begin position="683"/>
        <end position="699"/>
    </location>
</feature>
<dbReference type="FunFam" id="3.40.50.300:FF:000479">
    <property type="entry name" value="Multidrug resistance protein 1A"/>
    <property type="match status" value="1"/>
</dbReference>
<feature type="transmembrane region" description="Helical" evidence="13">
    <location>
        <begin position="997"/>
        <end position="1022"/>
    </location>
</feature>
<dbReference type="PANTHER" id="PTHR43394">
    <property type="entry name" value="ATP-DEPENDENT PERMEASE MDL1, MITOCHONDRIAL"/>
    <property type="match status" value="1"/>
</dbReference>
<evidence type="ECO:0000256" key="8">
    <source>
        <dbReference type="ARBA" id="ARBA00022967"/>
    </source>
</evidence>
<dbReference type="CDD" id="cd18577">
    <property type="entry name" value="ABC_6TM_Pgp_ABCB1_D1_like"/>
    <property type="match status" value="1"/>
</dbReference>
<dbReference type="InterPro" id="IPR017871">
    <property type="entry name" value="ABC_transporter-like_CS"/>
</dbReference>
<dbReference type="InterPro" id="IPR027417">
    <property type="entry name" value="P-loop_NTPase"/>
</dbReference>
<dbReference type="Proteomes" id="UP001497525">
    <property type="component" value="Unassembled WGS sequence"/>
</dbReference>
<evidence type="ECO:0000256" key="12">
    <source>
        <dbReference type="SAM" id="MobiDB-lite"/>
    </source>
</evidence>
<feature type="transmembrane region" description="Helical" evidence="13">
    <location>
        <begin position="924"/>
        <end position="941"/>
    </location>
</feature>
<feature type="domain" description="ABC transmembrane type-1" evidence="15">
    <location>
        <begin position="768"/>
        <end position="1063"/>
    </location>
</feature>
<keyword evidence="11" id="KW-0325">Glycoprotein</keyword>
<feature type="transmembrane region" description="Helical" evidence="13">
    <location>
        <begin position="764"/>
        <end position="788"/>
    </location>
</feature>
<evidence type="ECO:0000256" key="5">
    <source>
        <dbReference type="ARBA" id="ARBA00022737"/>
    </source>
</evidence>
<feature type="domain" description="ABC transmembrane type-1" evidence="15">
    <location>
        <begin position="53"/>
        <end position="339"/>
    </location>
</feature>
<evidence type="ECO:0000256" key="2">
    <source>
        <dbReference type="ARBA" id="ARBA00007577"/>
    </source>
</evidence>
<reference evidence="16" key="1">
    <citation type="submission" date="2024-06" db="EMBL/GenBank/DDBJ databases">
        <authorList>
            <person name="Liu X."/>
            <person name="Lenzi L."/>
            <person name="Haldenby T S."/>
            <person name="Uol C."/>
        </authorList>
    </citation>
    <scope>NUCLEOTIDE SEQUENCE</scope>
</reference>
<evidence type="ECO:0000313" key="17">
    <source>
        <dbReference type="Proteomes" id="UP001497525"/>
    </source>
</evidence>
<feature type="transmembrane region" description="Helical" evidence="13">
    <location>
        <begin position="310"/>
        <end position="331"/>
    </location>
</feature>
<keyword evidence="8" id="KW-1278">Translocase</keyword>
<feature type="transmembrane region" description="Helical" evidence="13">
    <location>
        <begin position="202"/>
        <end position="221"/>
    </location>
</feature>
<dbReference type="Pfam" id="PF00005">
    <property type="entry name" value="ABC_tran"/>
    <property type="match status" value="2"/>
</dbReference>
<feature type="domain" description="ABC transporter" evidence="14">
    <location>
        <begin position="440"/>
        <end position="676"/>
    </location>
</feature>
<dbReference type="FunFam" id="3.40.50.300:FF:000205">
    <property type="entry name" value="ABC transporter B family member 4"/>
    <property type="match status" value="1"/>
</dbReference>
<feature type="transmembrane region" description="Helical" evidence="13">
    <location>
        <begin position="97"/>
        <end position="120"/>
    </location>
</feature>
<name>A0AAV2TUT2_CALDB</name>
<dbReference type="SUPFAM" id="SSF90123">
    <property type="entry name" value="ABC transporter transmembrane region"/>
    <property type="match status" value="2"/>
</dbReference>
<feature type="non-terminal residue" evidence="16">
    <location>
        <position position="1330"/>
    </location>
</feature>
<dbReference type="InterPro" id="IPR003593">
    <property type="entry name" value="AAA+_ATPase"/>
</dbReference>
<evidence type="ECO:0000256" key="7">
    <source>
        <dbReference type="ARBA" id="ARBA00022840"/>
    </source>
</evidence>
<feature type="transmembrane region" description="Helical" evidence="13">
    <location>
        <begin position="898"/>
        <end position="918"/>
    </location>
</feature>
<dbReference type="EMBL" id="CAXLJL010000700">
    <property type="protein sequence ID" value="CAL5140118.1"/>
    <property type="molecule type" value="Genomic_DNA"/>
</dbReference>
<dbReference type="InterPro" id="IPR003439">
    <property type="entry name" value="ABC_transporter-like_ATP-bd"/>
</dbReference>
<dbReference type="InterPro" id="IPR011527">
    <property type="entry name" value="ABC1_TM_dom"/>
</dbReference>
<dbReference type="Gene3D" id="1.20.1560.10">
    <property type="entry name" value="ABC transporter type 1, transmembrane domain"/>
    <property type="match status" value="3"/>
</dbReference>
<dbReference type="InterPro" id="IPR036640">
    <property type="entry name" value="ABC1_TM_sf"/>
</dbReference>
<evidence type="ECO:0000256" key="4">
    <source>
        <dbReference type="ARBA" id="ARBA00022692"/>
    </source>
</evidence>
<dbReference type="SMART" id="SM00382">
    <property type="entry name" value="AAA"/>
    <property type="match status" value="2"/>
</dbReference>
<dbReference type="Pfam" id="PF00664">
    <property type="entry name" value="ABC_membrane"/>
    <property type="match status" value="2"/>
</dbReference>
<feature type="region of interest" description="Disordered" evidence="12">
    <location>
        <begin position="676"/>
        <end position="729"/>
    </location>
</feature>
<evidence type="ECO:0000259" key="14">
    <source>
        <dbReference type="PROSITE" id="PS50893"/>
    </source>
</evidence>
<dbReference type="PROSITE" id="PS50893">
    <property type="entry name" value="ABC_TRANSPORTER_2"/>
    <property type="match status" value="2"/>
</dbReference>
<protein>
    <submittedName>
        <fullName evidence="16">Uncharacterized protein</fullName>
    </submittedName>
</protein>
<dbReference type="GO" id="GO:0016887">
    <property type="term" value="F:ATP hydrolysis activity"/>
    <property type="evidence" value="ECO:0007669"/>
    <property type="project" value="InterPro"/>
</dbReference>
<feature type="region of interest" description="Disordered" evidence="12">
    <location>
        <begin position="1"/>
        <end position="29"/>
    </location>
</feature>
<keyword evidence="6" id="KW-0547">Nucleotide-binding</keyword>
<comment type="caution">
    <text evidence="16">The sequence shown here is derived from an EMBL/GenBank/DDBJ whole genome shotgun (WGS) entry which is preliminary data.</text>
</comment>
<keyword evidence="4 13" id="KW-0812">Transmembrane</keyword>
<dbReference type="GO" id="GO:0005524">
    <property type="term" value="F:ATP binding"/>
    <property type="evidence" value="ECO:0007669"/>
    <property type="project" value="UniProtKB-KW"/>
</dbReference>
<dbReference type="CDD" id="cd18578">
    <property type="entry name" value="ABC_6TM_Pgp_ABCB1_D2_like"/>
    <property type="match status" value="1"/>
</dbReference>
<evidence type="ECO:0000256" key="9">
    <source>
        <dbReference type="ARBA" id="ARBA00022989"/>
    </source>
</evidence>
<dbReference type="PANTHER" id="PTHR43394:SF27">
    <property type="entry name" value="ATP-DEPENDENT TRANSLOCASE ABCB1-LIKE"/>
    <property type="match status" value="1"/>
</dbReference>
<feature type="transmembrane region" description="Helical" evidence="13">
    <location>
        <begin position="276"/>
        <end position="298"/>
    </location>
</feature>
<keyword evidence="10 13" id="KW-0472">Membrane</keyword>
<evidence type="ECO:0000256" key="3">
    <source>
        <dbReference type="ARBA" id="ARBA00022448"/>
    </source>
</evidence>
<evidence type="ECO:0000256" key="1">
    <source>
        <dbReference type="ARBA" id="ARBA00004141"/>
    </source>
</evidence>
<feature type="transmembrane region" description="Helical" evidence="13">
    <location>
        <begin position="50"/>
        <end position="73"/>
    </location>
</feature>
<evidence type="ECO:0000256" key="6">
    <source>
        <dbReference type="ARBA" id="ARBA00022741"/>
    </source>
</evidence>
<evidence type="ECO:0000313" key="16">
    <source>
        <dbReference type="EMBL" id="CAL5140118.1"/>
    </source>
</evidence>
<feature type="transmembrane region" description="Helical" evidence="13">
    <location>
        <begin position="175"/>
        <end position="196"/>
    </location>
</feature>
<dbReference type="SUPFAM" id="SSF52540">
    <property type="entry name" value="P-loop containing nucleoside triphosphate hydrolases"/>
    <property type="match status" value="2"/>
</dbReference>
<dbReference type="PROSITE" id="PS50929">
    <property type="entry name" value="ABC_TM1F"/>
    <property type="match status" value="2"/>
</dbReference>
<feature type="transmembrane region" description="Helical" evidence="13">
    <location>
        <begin position="808"/>
        <end position="833"/>
    </location>
</feature>
<keyword evidence="9 13" id="KW-1133">Transmembrane helix</keyword>
<organism evidence="16 17">
    <name type="scientific">Calicophoron daubneyi</name>
    <name type="common">Rumen fluke</name>
    <name type="synonym">Paramphistomum daubneyi</name>
    <dbReference type="NCBI Taxonomy" id="300641"/>
    <lineage>
        <taxon>Eukaryota</taxon>
        <taxon>Metazoa</taxon>
        <taxon>Spiralia</taxon>
        <taxon>Lophotrochozoa</taxon>
        <taxon>Platyhelminthes</taxon>
        <taxon>Trematoda</taxon>
        <taxon>Digenea</taxon>
        <taxon>Plagiorchiida</taxon>
        <taxon>Pronocephalata</taxon>
        <taxon>Paramphistomoidea</taxon>
        <taxon>Paramphistomidae</taxon>
        <taxon>Calicophoron</taxon>
    </lineage>
</organism>
<sequence length="1330" mass="146520">MGLRRRKAAKAAALQAAGPENKGPESLEDAQYPDVKYPQLFRYADKKDKAMLVIGLILSCGVGVGGPCVELIFGDSVNRFVGQYSPNFKASDVQPQINWFAGIGAIFLVGAFIQTSLIGIQSKRQLRRIRILYFKAILRQDVAWHDIQSAGSLISKLSENCNHIEVGIGTKLSEFVQYISSFICGIIMAFCYGWKLTLVACAMLPVIAVVFFLFGYFMLHFTRKELQAYSKASAIAGEVLAAIKTVVAFGGEEKEVQRYSSELVHAEKVGIKKSTAIGGVAGAIGLTIFSAAALIFWYGVKLMKDDSYDAGSVEIIFINVVMGSIFLGNALPNFQYFTNARTSARIIFGTIERVLELQQVCAWRQMQKKETGDTGGLSQIYNGGSVYEERTQLEQIYFILTEVCGIKKMQSGGKCCIFDDVPPIDKDVPGVLLDNFQGNIVLKNIKFIYPTRPDTTIIQNFNLDLHSGETVAFVGPSGSGKSTIVHLLQRFYDPVEGKITIEGVDIKELDVKGLRAQIGVVQQEPSLFKGTVGENIRLGKPDATQEEIEEAAKEANAHDFICALPEGYDTMIAERGGGMSGGQKQRIAIARALIRKPKLLLLDEATSALDTRSERVVQEALEKASAGRTVVMVAHRLTTVRNADKIIVLEQGVVRETGTHEELIAANGLYAAMLQNQKQSSGQEDEDEDSDQGTYEDLEDEKRKKKKVKEKVEGVWQTTETGSEDEKSQTLVSQTISKISQAVHRKMKRLEPVKRMLRINRPEAGYIAGGCICCIIAGAAQPSFAVLVSEICDIFQKFYEGRNVMPRIRLISGMMALVGFIRFVSMLLQGYFFGVSGERLTKRVRTMYYSSMLHQFFSCSLVQQEMGWFDRPENQAGALTAKLATEASRLKSISGSELGVIMECVVLIVAALIIAFIYTWQCTLVFLCFFPLVVVAGMFQIRSMTSGGDPKADARMMVIAQEAISQARTVFTLNLEEHFSRRFKAEMDRELKKNIKAAFLFAFVYALSNSIGMFAFAAVFALGARLIEDGTINVLALFRCFSVLNMSAQSLGRTASFTPEAKQAAKCSVSILGTIDRRPKIPINEGLVPNKPFTGKVTFKRVYFRYPTRKEMRTVKNFSHTVEAGQTVALVGPSGCGKSTLIQLVQRFYDVSNHSPDSGVYFDEYNLRDLDPSWIRRQIGIVSQEPNLFDLSLRENIAYGDNTRDVSMDEIIEAAKESNIHDFIVGLPEGYGTIAGPGGSHLSGGQKQRIAIARALLRKPVLLLLDEATSALDNESERVVQEALDAVVGSRTSLVIAHRLSTVESADLIVVIDGGRKIEYGPPAALLQAK</sequence>
<evidence type="ECO:0000256" key="13">
    <source>
        <dbReference type="SAM" id="Phobius"/>
    </source>
</evidence>
<keyword evidence="5" id="KW-0677">Repeat</keyword>